<evidence type="ECO:0000256" key="2">
    <source>
        <dbReference type="ARBA" id="ARBA00004613"/>
    </source>
</evidence>
<reference evidence="12" key="1">
    <citation type="submission" date="2023-01" db="EMBL/GenBank/DDBJ databases">
        <title>Draft genome sequence of Nocardiopsis sp. LSu2-4 isolated from halophytes.</title>
        <authorList>
            <person name="Duangmal K."/>
            <person name="Chantavorakit T."/>
        </authorList>
    </citation>
    <scope>NUCLEOTIDE SEQUENCE</scope>
    <source>
        <strain evidence="12">LSu2-4</strain>
    </source>
</reference>
<evidence type="ECO:0000256" key="11">
    <source>
        <dbReference type="SAM" id="SignalP"/>
    </source>
</evidence>
<keyword evidence="5" id="KW-0858">Xylan degradation</keyword>
<comment type="catalytic activity">
    <reaction evidence="1">
        <text>Hydrolysis of terminal non-reducing alpha-L-arabinofuranoside residues in alpha-L-arabinosides.</text>
        <dbReference type="EC" id="3.2.1.55"/>
    </reaction>
</comment>
<keyword evidence="10" id="KW-0624">Polysaccharide degradation</keyword>
<keyword evidence="13" id="KW-1185">Reference proteome</keyword>
<evidence type="ECO:0000256" key="1">
    <source>
        <dbReference type="ARBA" id="ARBA00001462"/>
    </source>
</evidence>
<keyword evidence="7 12" id="KW-0378">Hydrolase</keyword>
<dbReference type="PANTHER" id="PTHR40631:SF1">
    <property type="entry name" value="ALPHA-L-ARABINOFURANOSIDASE AXHA-2-RELATED"/>
    <property type="match status" value="1"/>
</dbReference>
<dbReference type="InterPro" id="IPR023296">
    <property type="entry name" value="Glyco_hydro_beta-prop_sf"/>
</dbReference>
<dbReference type="Pfam" id="PF03664">
    <property type="entry name" value="Glyco_hydro_62"/>
    <property type="match status" value="1"/>
</dbReference>
<keyword evidence="6 11" id="KW-0732">Signal</keyword>
<evidence type="ECO:0000313" key="13">
    <source>
        <dbReference type="Proteomes" id="UP001165685"/>
    </source>
</evidence>
<dbReference type="RefSeq" id="WP_270680351.1">
    <property type="nucleotide sequence ID" value="NZ_JAQFWP010000061.1"/>
</dbReference>
<proteinExistence type="predicted"/>
<organism evidence="12 13">
    <name type="scientific">Nocardiopsis suaedae</name>
    <dbReference type="NCBI Taxonomy" id="3018444"/>
    <lineage>
        <taxon>Bacteria</taxon>
        <taxon>Bacillati</taxon>
        <taxon>Actinomycetota</taxon>
        <taxon>Actinomycetes</taxon>
        <taxon>Streptosporangiales</taxon>
        <taxon>Nocardiopsidaceae</taxon>
        <taxon>Nocardiopsis</taxon>
    </lineage>
</organism>
<name>A0ABT4TST6_9ACTN</name>
<evidence type="ECO:0000256" key="3">
    <source>
        <dbReference type="ARBA" id="ARBA00012670"/>
    </source>
</evidence>
<evidence type="ECO:0000313" key="12">
    <source>
        <dbReference type="EMBL" id="MDA2807727.1"/>
    </source>
</evidence>
<dbReference type="Gene3D" id="2.115.10.20">
    <property type="entry name" value="Glycosyl hydrolase domain, family 43"/>
    <property type="match status" value="1"/>
</dbReference>
<dbReference type="GO" id="GO:0016787">
    <property type="term" value="F:hydrolase activity"/>
    <property type="evidence" value="ECO:0007669"/>
    <property type="project" value="UniProtKB-KW"/>
</dbReference>
<dbReference type="EMBL" id="JAQFWP010000061">
    <property type="protein sequence ID" value="MDA2807727.1"/>
    <property type="molecule type" value="Genomic_DNA"/>
</dbReference>
<dbReference type="EC" id="3.2.1.55" evidence="3"/>
<keyword evidence="8" id="KW-0119">Carbohydrate metabolism</keyword>
<protein>
    <recommendedName>
        <fullName evidence="3">non-reducing end alpha-L-arabinofuranosidase</fullName>
        <ecNumber evidence="3">3.2.1.55</ecNumber>
    </recommendedName>
</protein>
<evidence type="ECO:0000256" key="4">
    <source>
        <dbReference type="ARBA" id="ARBA00022525"/>
    </source>
</evidence>
<evidence type="ECO:0000256" key="8">
    <source>
        <dbReference type="ARBA" id="ARBA00023277"/>
    </source>
</evidence>
<comment type="subcellular location">
    <subcellularLocation>
        <location evidence="2">Secreted</location>
    </subcellularLocation>
</comment>
<dbReference type="CDD" id="cd08987">
    <property type="entry name" value="GH62"/>
    <property type="match status" value="1"/>
</dbReference>
<dbReference type="Proteomes" id="UP001165685">
    <property type="component" value="Unassembled WGS sequence"/>
</dbReference>
<evidence type="ECO:0000256" key="6">
    <source>
        <dbReference type="ARBA" id="ARBA00022729"/>
    </source>
</evidence>
<evidence type="ECO:0000256" key="9">
    <source>
        <dbReference type="ARBA" id="ARBA00023295"/>
    </source>
</evidence>
<feature type="chain" id="PRO_5047530609" description="non-reducing end alpha-L-arabinofuranosidase" evidence="11">
    <location>
        <begin position="35"/>
        <end position="354"/>
    </location>
</feature>
<dbReference type="InterPro" id="IPR006311">
    <property type="entry name" value="TAT_signal"/>
</dbReference>
<evidence type="ECO:0000256" key="7">
    <source>
        <dbReference type="ARBA" id="ARBA00022801"/>
    </source>
</evidence>
<evidence type="ECO:0000256" key="5">
    <source>
        <dbReference type="ARBA" id="ARBA00022651"/>
    </source>
</evidence>
<comment type="caution">
    <text evidence="12">The sequence shown here is derived from an EMBL/GenBank/DDBJ whole genome shotgun (WGS) entry which is preliminary data.</text>
</comment>
<dbReference type="InterPro" id="IPR005193">
    <property type="entry name" value="GH62_arabinosidase"/>
</dbReference>
<gene>
    <name evidence="12" type="ORF">O4U47_24665</name>
</gene>
<accession>A0ABT4TST6</accession>
<feature type="signal peptide" evidence="11">
    <location>
        <begin position="1"/>
        <end position="34"/>
    </location>
</feature>
<evidence type="ECO:0000256" key="10">
    <source>
        <dbReference type="ARBA" id="ARBA00023326"/>
    </source>
</evidence>
<keyword evidence="4" id="KW-0964">Secreted</keyword>
<dbReference type="SUPFAM" id="SSF75005">
    <property type="entry name" value="Arabinanase/levansucrase/invertase"/>
    <property type="match status" value="1"/>
</dbReference>
<dbReference type="PROSITE" id="PS51318">
    <property type="entry name" value="TAT"/>
    <property type="match status" value="1"/>
</dbReference>
<keyword evidence="9" id="KW-0326">Glycosidase</keyword>
<dbReference type="PANTHER" id="PTHR40631">
    <property type="entry name" value="ALPHA-L-ARABINOFURANOSIDASE AXHA-2-RELATED"/>
    <property type="match status" value="1"/>
</dbReference>
<sequence length="354" mass="38136">MPIPETFSSLRPRGRFPRAAVAAAAALAVGGSLAAPASAEVEAVEAADDAACALPSSYDWSSTGPLAQPSPQWVSLKDFTHAPYNGQNLVYATNHDWGSSWGSLNFDLFDDWSGMASAGQNGMPFPAVAPSLFYFAPKDVWVLAYQWGGPSFSYRTSDDPANVYGWSAPRTLFDGSIGDSDTGPIDQALIGDDTDMYLFFAGDNGRIYRAGMPIGDFPGSFGSTSTVVMSDDRNDLFEGVQVYSLEGQDGYLMIVEAIGAQGDRYFRSFTADSLDGAWTPQAADEWSPFAGKANSGAWWTDDISHGELIRTDADQDMSIDPCNLRFLYQGRSPDSDGTDYGLLPYRPGLLTLQN</sequence>